<dbReference type="PANTHER" id="PTHR11071">
    <property type="entry name" value="PEPTIDYL-PROLYL CIS-TRANS ISOMERASE"/>
    <property type="match status" value="1"/>
</dbReference>
<dbReference type="AlphaFoldDB" id="A0A2S5AZZ0"/>
<accession>A0A2S5AZZ0</accession>
<evidence type="ECO:0000313" key="7">
    <source>
        <dbReference type="Proteomes" id="UP000237144"/>
    </source>
</evidence>
<dbReference type="Gene3D" id="2.40.100.10">
    <property type="entry name" value="Cyclophilin-like"/>
    <property type="match status" value="1"/>
</dbReference>
<name>A0A2S5AZZ0_9BASI</name>
<keyword evidence="3 4" id="KW-0413">Isomerase</keyword>
<reference evidence="6 7" key="1">
    <citation type="journal article" date="2018" name="Front. Microbiol.">
        <title>Prospects for Fungal Bioremediation of Acidic Radioactive Waste Sites: Characterization and Genome Sequence of Rhodotorula taiwanensis MD1149.</title>
        <authorList>
            <person name="Tkavc R."/>
            <person name="Matrosova V.Y."/>
            <person name="Grichenko O.E."/>
            <person name="Gostincar C."/>
            <person name="Volpe R.P."/>
            <person name="Klimenkova P."/>
            <person name="Gaidamakova E.K."/>
            <person name="Zhou C.E."/>
            <person name="Stewart B.J."/>
            <person name="Lyman M.G."/>
            <person name="Malfatti S.A."/>
            <person name="Rubinfeld B."/>
            <person name="Courtot M."/>
            <person name="Singh J."/>
            <person name="Dalgard C.L."/>
            <person name="Hamilton T."/>
            <person name="Frey K.G."/>
            <person name="Gunde-Cimerman N."/>
            <person name="Dugan L."/>
            <person name="Daly M.J."/>
        </authorList>
    </citation>
    <scope>NUCLEOTIDE SEQUENCE [LARGE SCALE GENOMIC DNA]</scope>
    <source>
        <strain evidence="6 7">MD1149</strain>
    </source>
</reference>
<proteinExistence type="inferred from homology"/>
<comment type="caution">
    <text evidence="6">The sequence shown here is derived from an EMBL/GenBank/DDBJ whole genome shotgun (WGS) entry which is preliminary data.</text>
</comment>
<keyword evidence="7" id="KW-1185">Reference proteome</keyword>
<feature type="non-terminal residue" evidence="6">
    <location>
        <position position="1"/>
    </location>
</feature>
<sequence>ATGSSHKVVATRLAWLHHSRLPPPARTSDPLNASLAVPLPRAHSCLNVQLSSVRSSLESQTPLPPPFDLAREPDARLAMSAPPARPICFFDVSIGQTPAGRIKMELFSDIVPKTAENFRQFCTGEFREHSLPVGYKNSLFHRVIPHFMIQGGDFINGDGTGSKSIYGPKFEDENFELSHESAGLLSM</sequence>
<evidence type="ECO:0000256" key="2">
    <source>
        <dbReference type="ARBA" id="ARBA00023110"/>
    </source>
</evidence>
<dbReference type="GO" id="GO:0003755">
    <property type="term" value="F:peptidyl-prolyl cis-trans isomerase activity"/>
    <property type="evidence" value="ECO:0007669"/>
    <property type="project" value="UniProtKB-UniRule"/>
</dbReference>
<dbReference type="Pfam" id="PF00160">
    <property type="entry name" value="Pro_isomerase"/>
    <property type="match status" value="1"/>
</dbReference>
<dbReference type="EMBL" id="PJQD01000148">
    <property type="protein sequence ID" value="POY70075.1"/>
    <property type="molecule type" value="Genomic_DNA"/>
</dbReference>
<dbReference type="InterPro" id="IPR029000">
    <property type="entry name" value="Cyclophilin-like_dom_sf"/>
</dbReference>
<feature type="non-terminal residue" evidence="6">
    <location>
        <position position="187"/>
    </location>
</feature>
<dbReference type="GO" id="GO:0016018">
    <property type="term" value="F:cyclosporin A binding"/>
    <property type="evidence" value="ECO:0007669"/>
    <property type="project" value="TreeGrafter"/>
</dbReference>
<gene>
    <name evidence="6" type="ORF">BMF94_6911</name>
</gene>
<dbReference type="GO" id="GO:0005737">
    <property type="term" value="C:cytoplasm"/>
    <property type="evidence" value="ECO:0007669"/>
    <property type="project" value="TreeGrafter"/>
</dbReference>
<comment type="catalytic activity">
    <reaction evidence="1 4">
        <text>[protein]-peptidylproline (omega=180) = [protein]-peptidylproline (omega=0)</text>
        <dbReference type="Rhea" id="RHEA:16237"/>
        <dbReference type="Rhea" id="RHEA-COMP:10747"/>
        <dbReference type="Rhea" id="RHEA-COMP:10748"/>
        <dbReference type="ChEBI" id="CHEBI:83833"/>
        <dbReference type="ChEBI" id="CHEBI:83834"/>
        <dbReference type="EC" id="5.2.1.8"/>
    </reaction>
</comment>
<dbReference type="InterPro" id="IPR020892">
    <property type="entry name" value="Cyclophilin-type_PPIase_CS"/>
</dbReference>
<dbReference type="PROSITE" id="PS00170">
    <property type="entry name" value="CSA_PPIASE_1"/>
    <property type="match status" value="1"/>
</dbReference>
<dbReference type="EC" id="5.2.1.8" evidence="4"/>
<dbReference type="PRINTS" id="PR00153">
    <property type="entry name" value="CSAPPISMRASE"/>
</dbReference>
<dbReference type="Proteomes" id="UP000237144">
    <property type="component" value="Unassembled WGS sequence"/>
</dbReference>
<feature type="domain" description="PPIase cyclophilin-type" evidence="5">
    <location>
        <begin position="89"/>
        <end position="187"/>
    </location>
</feature>
<comment type="function">
    <text evidence="4">PPIases accelerate the folding of proteins. It catalyzes the cis-trans isomerization of proline imidic peptide bonds in oligopeptides.</text>
</comment>
<dbReference type="InterPro" id="IPR002130">
    <property type="entry name" value="Cyclophilin-type_PPIase_dom"/>
</dbReference>
<evidence type="ECO:0000313" key="6">
    <source>
        <dbReference type="EMBL" id="POY70075.1"/>
    </source>
</evidence>
<evidence type="ECO:0000259" key="5">
    <source>
        <dbReference type="PROSITE" id="PS50072"/>
    </source>
</evidence>
<dbReference type="SUPFAM" id="SSF50891">
    <property type="entry name" value="Cyclophilin-like"/>
    <property type="match status" value="1"/>
</dbReference>
<dbReference type="PANTHER" id="PTHR11071:SF561">
    <property type="entry name" value="PEPTIDYL-PROLYL CIS-TRANS ISOMERASE D-RELATED"/>
    <property type="match status" value="1"/>
</dbReference>
<evidence type="ECO:0000256" key="4">
    <source>
        <dbReference type="RuleBase" id="RU363019"/>
    </source>
</evidence>
<dbReference type="GO" id="GO:0006457">
    <property type="term" value="P:protein folding"/>
    <property type="evidence" value="ECO:0007669"/>
    <property type="project" value="InterPro"/>
</dbReference>
<evidence type="ECO:0000256" key="3">
    <source>
        <dbReference type="ARBA" id="ARBA00023235"/>
    </source>
</evidence>
<dbReference type="STRING" id="741276.A0A2S5AZZ0"/>
<organism evidence="6 7">
    <name type="scientific">Rhodotorula taiwanensis</name>
    <dbReference type="NCBI Taxonomy" id="741276"/>
    <lineage>
        <taxon>Eukaryota</taxon>
        <taxon>Fungi</taxon>
        <taxon>Dikarya</taxon>
        <taxon>Basidiomycota</taxon>
        <taxon>Pucciniomycotina</taxon>
        <taxon>Microbotryomycetes</taxon>
        <taxon>Sporidiobolales</taxon>
        <taxon>Sporidiobolaceae</taxon>
        <taxon>Rhodotorula</taxon>
    </lineage>
</organism>
<keyword evidence="2 4" id="KW-0697">Rotamase</keyword>
<protein>
    <recommendedName>
        <fullName evidence="4">Peptidyl-prolyl cis-trans isomerase</fullName>
        <shortName evidence="4">PPIase</shortName>
        <ecNumber evidence="4">5.2.1.8</ecNumber>
    </recommendedName>
</protein>
<dbReference type="OrthoDB" id="193499at2759"/>
<comment type="similarity">
    <text evidence="4">Belongs to the cyclophilin-type PPIase family.</text>
</comment>
<evidence type="ECO:0000256" key="1">
    <source>
        <dbReference type="ARBA" id="ARBA00000971"/>
    </source>
</evidence>
<dbReference type="PROSITE" id="PS50072">
    <property type="entry name" value="CSA_PPIASE_2"/>
    <property type="match status" value="1"/>
</dbReference>